<dbReference type="OrthoDB" id="3027122at2759"/>
<protein>
    <recommendedName>
        <fullName evidence="3">Nephrocystin 3-like N-terminal domain-containing protein</fullName>
    </recommendedName>
</protein>
<dbReference type="EMBL" id="KN824353">
    <property type="protein sequence ID" value="KIM22552.1"/>
    <property type="molecule type" value="Genomic_DNA"/>
</dbReference>
<evidence type="ECO:0000313" key="5">
    <source>
        <dbReference type="Proteomes" id="UP000054097"/>
    </source>
</evidence>
<dbReference type="InterPro" id="IPR027417">
    <property type="entry name" value="P-loop_NTPase"/>
</dbReference>
<feature type="transmembrane region" description="Helical" evidence="2">
    <location>
        <begin position="459"/>
        <end position="480"/>
    </location>
</feature>
<keyword evidence="2" id="KW-1133">Transmembrane helix</keyword>
<dbReference type="AlphaFoldDB" id="A0A0C2WZ20"/>
<dbReference type="Pfam" id="PF24883">
    <property type="entry name" value="NPHP3_N"/>
    <property type="match status" value="1"/>
</dbReference>
<keyword evidence="5" id="KW-1185">Reference proteome</keyword>
<feature type="non-terminal residue" evidence="4">
    <location>
        <position position="1"/>
    </location>
</feature>
<evidence type="ECO:0000256" key="1">
    <source>
        <dbReference type="ARBA" id="ARBA00022737"/>
    </source>
</evidence>
<reference evidence="4 5" key="1">
    <citation type="submission" date="2014-04" db="EMBL/GenBank/DDBJ databases">
        <authorList>
            <consortium name="DOE Joint Genome Institute"/>
            <person name="Kuo A."/>
            <person name="Zuccaro A."/>
            <person name="Kohler A."/>
            <person name="Nagy L.G."/>
            <person name="Floudas D."/>
            <person name="Copeland A."/>
            <person name="Barry K.W."/>
            <person name="Cichocki N."/>
            <person name="Veneault-Fourrey C."/>
            <person name="LaButti K."/>
            <person name="Lindquist E.A."/>
            <person name="Lipzen A."/>
            <person name="Lundell T."/>
            <person name="Morin E."/>
            <person name="Murat C."/>
            <person name="Sun H."/>
            <person name="Tunlid A."/>
            <person name="Henrissat B."/>
            <person name="Grigoriev I.V."/>
            <person name="Hibbett D.S."/>
            <person name="Martin F."/>
            <person name="Nordberg H.P."/>
            <person name="Cantor M.N."/>
            <person name="Hua S.X."/>
        </authorList>
    </citation>
    <scope>NUCLEOTIDE SEQUENCE [LARGE SCALE GENOMIC DNA]</scope>
    <source>
        <strain evidence="4 5">MAFF 305830</strain>
    </source>
</reference>
<dbReference type="STRING" id="933852.A0A0C2WZ20"/>
<dbReference type="PANTHER" id="PTHR10039:SF14">
    <property type="entry name" value="NACHT DOMAIN-CONTAINING PROTEIN"/>
    <property type="match status" value="1"/>
</dbReference>
<keyword evidence="1" id="KW-0677">Repeat</keyword>
<keyword evidence="2" id="KW-0812">Transmembrane</keyword>
<name>A0A0C2WZ20_SERVB</name>
<organism evidence="4 5">
    <name type="scientific">Serendipita vermifera MAFF 305830</name>
    <dbReference type="NCBI Taxonomy" id="933852"/>
    <lineage>
        <taxon>Eukaryota</taxon>
        <taxon>Fungi</taxon>
        <taxon>Dikarya</taxon>
        <taxon>Basidiomycota</taxon>
        <taxon>Agaricomycotina</taxon>
        <taxon>Agaricomycetes</taxon>
        <taxon>Sebacinales</taxon>
        <taxon>Serendipitaceae</taxon>
        <taxon>Serendipita</taxon>
    </lineage>
</organism>
<feature type="domain" description="Nephrocystin 3-like N-terminal" evidence="3">
    <location>
        <begin position="6"/>
        <end position="177"/>
    </location>
</feature>
<sequence length="485" mass="55127">ECMEGTRQDILSEIIDWASNMDAPNIFWLEGYPGVGKSAVAASLVEEFRKSKRLGSSFFFQRAKANVMTTNSLWRTVAHDLARRYPDMRKSLITALTRNDSLPATFNVDTLFHELIHNPLIEYDRKPVENPPIVIIDALDECGGLDGQHSNHRVNLMRTLKSWSSLPKIFKLIVTSRREPDIVRLFGSIAHSSVDVLAGRSVDTKSSDDIEKYLGYHFSQIVAQYQGVLPVDWPGHQIIRKLVQMANGLFIWPVTTLKFLTRGYPQEQLNRILDGAGTGGLTTLYSWILTASFPDPSEMVVESFHSVVGTIILAKDPLPASSIGELCSVDDCMTKYIINSLQSVISSEEVPRFKHQSFVDFLLDRTKCPSTFLISLERQNRILALGCLRIMKRNLRFNICDLKSSYHRNSEISDLDLRIKEHIPPHISYSAAFWASHFTNINFDPEIFELVQDFVQNRFLFWLEILSLLLFAIQFAMLCLPPAQI</sequence>
<evidence type="ECO:0000256" key="2">
    <source>
        <dbReference type="SAM" id="Phobius"/>
    </source>
</evidence>
<dbReference type="SUPFAM" id="SSF52540">
    <property type="entry name" value="P-loop containing nucleoside triphosphate hydrolases"/>
    <property type="match status" value="1"/>
</dbReference>
<dbReference type="PANTHER" id="PTHR10039">
    <property type="entry name" value="AMELOGENIN"/>
    <property type="match status" value="1"/>
</dbReference>
<accession>A0A0C2WZ20</accession>
<keyword evidence="2" id="KW-0472">Membrane</keyword>
<dbReference type="InterPro" id="IPR056884">
    <property type="entry name" value="NPHP3-like_N"/>
</dbReference>
<gene>
    <name evidence="4" type="ORF">M408DRAFT_78906</name>
</gene>
<evidence type="ECO:0000259" key="3">
    <source>
        <dbReference type="Pfam" id="PF24883"/>
    </source>
</evidence>
<reference evidence="5" key="2">
    <citation type="submission" date="2015-01" db="EMBL/GenBank/DDBJ databases">
        <title>Evolutionary Origins and Diversification of the Mycorrhizal Mutualists.</title>
        <authorList>
            <consortium name="DOE Joint Genome Institute"/>
            <consortium name="Mycorrhizal Genomics Consortium"/>
            <person name="Kohler A."/>
            <person name="Kuo A."/>
            <person name="Nagy L.G."/>
            <person name="Floudas D."/>
            <person name="Copeland A."/>
            <person name="Barry K.W."/>
            <person name="Cichocki N."/>
            <person name="Veneault-Fourrey C."/>
            <person name="LaButti K."/>
            <person name="Lindquist E.A."/>
            <person name="Lipzen A."/>
            <person name="Lundell T."/>
            <person name="Morin E."/>
            <person name="Murat C."/>
            <person name="Riley R."/>
            <person name="Ohm R."/>
            <person name="Sun H."/>
            <person name="Tunlid A."/>
            <person name="Henrissat B."/>
            <person name="Grigoriev I.V."/>
            <person name="Hibbett D.S."/>
            <person name="Martin F."/>
        </authorList>
    </citation>
    <scope>NUCLEOTIDE SEQUENCE [LARGE SCALE GENOMIC DNA]</scope>
    <source>
        <strain evidence="5">MAFF 305830</strain>
    </source>
</reference>
<dbReference type="HOGENOM" id="CLU_000288_6_10_1"/>
<evidence type="ECO:0000313" key="4">
    <source>
        <dbReference type="EMBL" id="KIM22552.1"/>
    </source>
</evidence>
<dbReference type="Gene3D" id="3.40.50.300">
    <property type="entry name" value="P-loop containing nucleotide triphosphate hydrolases"/>
    <property type="match status" value="1"/>
</dbReference>
<proteinExistence type="predicted"/>
<dbReference type="Proteomes" id="UP000054097">
    <property type="component" value="Unassembled WGS sequence"/>
</dbReference>